<feature type="compositionally biased region" description="Low complexity" evidence="1">
    <location>
        <begin position="40"/>
        <end position="58"/>
    </location>
</feature>
<feature type="region of interest" description="Disordered" evidence="1">
    <location>
        <begin position="1"/>
        <end position="87"/>
    </location>
</feature>
<reference evidence="2" key="1">
    <citation type="submission" date="2020-06" db="EMBL/GenBank/DDBJ databases">
        <authorList>
            <person name="Li T."/>
            <person name="Hu X."/>
            <person name="Zhang T."/>
            <person name="Song X."/>
            <person name="Zhang H."/>
            <person name="Dai N."/>
            <person name="Sheng W."/>
            <person name="Hou X."/>
            <person name="Wei L."/>
        </authorList>
    </citation>
    <scope>NUCLEOTIDE SEQUENCE</scope>
    <source>
        <strain evidence="2">G02</strain>
        <tissue evidence="2">Leaf</tissue>
    </source>
</reference>
<feature type="compositionally biased region" description="Basic and acidic residues" evidence="1">
    <location>
        <begin position="1"/>
        <end position="12"/>
    </location>
</feature>
<proteinExistence type="predicted"/>
<name>A0AAW2R1G8_SESRA</name>
<comment type="caution">
    <text evidence="2">The sequence shown here is derived from an EMBL/GenBank/DDBJ whole genome shotgun (WGS) entry which is preliminary data.</text>
</comment>
<feature type="compositionally biased region" description="Polar residues" evidence="1">
    <location>
        <begin position="16"/>
        <end position="30"/>
    </location>
</feature>
<evidence type="ECO:0000313" key="2">
    <source>
        <dbReference type="EMBL" id="KAL0373899.1"/>
    </source>
</evidence>
<dbReference type="AlphaFoldDB" id="A0AAW2R1G8"/>
<sequence>MFSKYLRDEHRAALTTLATRSSKGTPSSNDQRGKRTAPALLGSSSKRLKPSPSAPRSSSVRHIPPPPPPRDLGAEPSKSPPSSTGLLGVLLIF</sequence>
<protein>
    <submittedName>
        <fullName evidence="2">Uncharacterized protein</fullName>
    </submittedName>
</protein>
<gene>
    <name evidence="2" type="ORF">Sradi_3305600</name>
</gene>
<organism evidence="2">
    <name type="scientific">Sesamum radiatum</name>
    <name type="common">Black benniseed</name>
    <dbReference type="NCBI Taxonomy" id="300843"/>
    <lineage>
        <taxon>Eukaryota</taxon>
        <taxon>Viridiplantae</taxon>
        <taxon>Streptophyta</taxon>
        <taxon>Embryophyta</taxon>
        <taxon>Tracheophyta</taxon>
        <taxon>Spermatophyta</taxon>
        <taxon>Magnoliopsida</taxon>
        <taxon>eudicotyledons</taxon>
        <taxon>Gunneridae</taxon>
        <taxon>Pentapetalae</taxon>
        <taxon>asterids</taxon>
        <taxon>lamiids</taxon>
        <taxon>Lamiales</taxon>
        <taxon>Pedaliaceae</taxon>
        <taxon>Sesamum</taxon>
    </lineage>
</organism>
<reference evidence="2" key="2">
    <citation type="journal article" date="2024" name="Plant">
        <title>Genomic evolution and insights into agronomic trait innovations of Sesamum species.</title>
        <authorList>
            <person name="Miao H."/>
            <person name="Wang L."/>
            <person name="Qu L."/>
            <person name="Liu H."/>
            <person name="Sun Y."/>
            <person name="Le M."/>
            <person name="Wang Q."/>
            <person name="Wei S."/>
            <person name="Zheng Y."/>
            <person name="Lin W."/>
            <person name="Duan Y."/>
            <person name="Cao H."/>
            <person name="Xiong S."/>
            <person name="Wang X."/>
            <person name="Wei L."/>
            <person name="Li C."/>
            <person name="Ma Q."/>
            <person name="Ju M."/>
            <person name="Zhao R."/>
            <person name="Li G."/>
            <person name="Mu C."/>
            <person name="Tian Q."/>
            <person name="Mei H."/>
            <person name="Zhang T."/>
            <person name="Gao T."/>
            <person name="Zhang H."/>
        </authorList>
    </citation>
    <scope>NUCLEOTIDE SEQUENCE</scope>
    <source>
        <strain evidence="2">G02</strain>
    </source>
</reference>
<accession>A0AAW2R1G8</accession>
<dbReference type="EMBL" id="JACGWJ010000014">
    <property type="protein sequence ID" value="KAL0373899.1"/>
    <property type="molecule type" value="Genomic_DNA"/>
</dbReference>
<evidence type="ECO:0000256" key="1">
    <source>
        <dbReference type="SAM" id="MobiDB-lite"/>
    </source>
</evidence>